<comment type="similarity">
    <text evidence="1">Belongs to the bacterial solute-binding protein 8 family.</text>
</comment>
<protein>
    <submittedName>
        <fullName evidence="5">ABC transporter substrate-binding protein</fullName>
    </submittedName>
</protein>
<dbReference type="PROSITE" id="PS50983">
    <property type="entry name" value="FE_B12_PBP"/>
    <property type="match status" value="1"/>
</dbReference>
<dbReference type="InterPro" id="IPR050902">
    <property type="entry name" value="ABC_Transporter_SBP"/>
</dbReference>
<evidence type="ECO:0000259" key="4">
    <source>
        <dbReference type="PROSITE" id="PS50983"/>
    </source>
</evidence>
<feature type="signal peptide" evidence="3">
    <location>
        <begin position="1"/>
        <end position="25"/>
    </location>
</feature>
<keyword evidence="3" id="KW-0732">Signal</keyword>
<dbReference type="RefSeq" id="WP_022216047.1">
    <property type="nucleotide sequence ID" value="NZ_BLYL01000001.1"/>
</dbReference>
<gene>
    <name evidence="5" type="ORF">COEU31_04400</name>
</gene>
<dbReference type="AlphaFoldDB" id="A0AAI9NXP1"/>
<feature type="chain" id="PRO_5042590413" evidence="3">
    <location>
        <begin position="26"/>
        <end position="377"/>
    </location>
</feature>
<dbReference type="Gene3D" id="1.20.58.2180">
    <property type="match status" value="1"/>
</dbReference>
<organism evidence="5 6">
    <name type="scientific">Coprococcus eutactus</name>
    <dbReference type="NCBI Taxonomy" id="33043"/>
    <lineage>
        <taxon>Bacteria</taxon>
        <taxon>Bacillati</taxon>
        <taxon>Bacillota</taxon>
        <taxon>Clostridia</taxon>
        <taxon>Lachnospirales</taxon>
        <taxon>Lachnospiraceae</taxon>
        <taxon>Coprococcus</taxon>
    </lineage>
</organism>
<dbReference type="Gene3D" id="3.40.50.1980">
    <property type="entry name" value="Nitrogenase molybdenum iron protein domain"/>
    <property type="match status" value="2"/>
</dbReference>
<name>A0AAI9NXP1_9FIRM</name>
<dbReference type="PANTHER" id="PTHR30535">
    <property type="entry name" value="VITAMIN B12-BINDING PROTEIN"/>
    <property type="match status" value="1"/>
</dbReference>
<feature type="compositionally biased region" description="Low complexity" evidence="2">
    <location>
        <begin position="28"/>
        <end position="51"/>
    </location>
</feature>
<dbReference type="PROSITE" id="PS51257">
    <property type="entry name" value="PROKAR_LIPOPROTEIN"/>
    <property type="match status" value="1"/>
</dbReference>
<dbReference type="Pfam" id="PF01497">
    <property type="entry name" value="Peripla_BP_2"/>
    <property type="match status" value="1"/>
</dbReference>
<evidence type="ECO:0000313" key="6">
    <source>
        <dbReference type="Proteomes" id="UP000660047"/>
    </source>
</evidence>
<feature type="domain" description="Fe/B12 periplasmic-binding" evidence="4">
    <location>
        <begin position="98"/>
        <end position="355"/>
    </location>
</feature>
<evidence type="ECO:0000313" key="5">
    <source>
        <dbReference type="EMBL" id="GFO93394.1"/>
    </source>
</evidence>
<feature type="region of interest" description="Disordered" evidence="2">
    <location>
        <begin position="28"/>
        <end position="77"/>
    </location>
</feature>
<reference evidence="5" key="1">
    <citation type="submission" date="2020-06" db="EMBL/GenBank/DDBJ databases">
        <title>Characterization of fructooligosaccharide metabolism and fructooligosaccharide-degrading enzymes in human commensal butyrate producers.</title>
        <authorList>
            <person name="Tanno H."/>
            <person name="Fujii T."/>
            <person name="Hirano K."/>
            <person name="Maeno S."/>
            <person name="Tonozuka T."/>
            <person name="Sakamoto M."/>
            <person name="Ohkuma M."/>
            <person name="Tochio T."/>
            <person name="Endo A."/>
        </authorList>
    </citation>
    <scope>NUCLEOTIDE SEQUENCE</scope>
    <source>
        <strain evidence="5">JCM 31265</strain>
    </source>
</reference>
<proteinExistence type="inferred from homology"/>
<sequence length="377" mass="40158">MKTTLKKHLSIILICTMLAVLTACGTDSATTTQSTTESTTAASVSESASSEEASEEISSEELSSEESSTEADAEQTVYPVTVTDQAGREVTIEKEPSSIVSGYYISSSLLIALGLKDKVVGIEAKADKRPIYKLAAPELTELPNVGTAKEFNLETCAALSPDLVILPMKLKDAAQSLTDLGITVLLVNPESQDLLTEMINTIATATNTNSEAAKLLAYIDSQKDMLTSALSGVEPESVYLAGNSSFLSTAGPSMYQSSIIELAGGKNAADSITDTYWSEISYEQLLAWDPSYIIIASDAEYTVDDIMNDPNLAECTAVKNSHVYAIPGDVEALDSPVPAGILASVWLAGILHPDQVSADTYTTEMTNYYETFYGINN</sequence>
<feature type="compositionally biased region" description="Acidic residues" evidence="2">
    <location>
        <begin position="52"/>
        <end position="73"/>
    </location>
</feature>
<dbReference type="InterPro" id="IPR002491">
    <property type="entry name" value="ABC_transptr_periplasmic_BD"/>
</dbReference>
<dbReference type="SUPFAM" id="SSF53807">
    <property type="entry name" value="Helical backbone' metal receptor"/>
    <property type="match status" value="1"/>
</dbReference>
<accession>A0AAI9NXP1</accession>
<dbReference type="Proteomes" id="UP000660047">
    <property type="component" value="Unassembled WGS sequence"/>
</dbReference>
<dbReference type="PANTHER" id="PTHR30535:SF34">
    <property type="entry name" value="MOLYBDATE-BINDING PROTEIN MOLA"/>
    <property type="match status" value="1"/>
</dbReference>
<evidence type="ECO:0000256" key="2">
    <source>
        <dbReference type="SAM" id="MobiDB-lite"/>
    </source>
</evidence>
<dbReference type="EMBL" id="BLYL01000001">
    <property type="protein sequence ID" value="GFO93394.1"/>
    <property type="molecule type" value="Genomic_DNA"/>
</dbReference>
<evidence type="ECO:0000256" key="1">
    <source>
        <dbReference type="ARBA" id="ARBA00008814"/>
    </source>
</evidence>
<comment type="caution">
    <text evidence="5">The sequence shown here is derived from an EMBL/GenBank/DDBJ whole genome shotgun (WGS) entry which is preliminary data.</text>
</comment>
<evidence type="ECO:0000256" key="3">
    <source>
        <dbReference type="SAM" id="SignalP"/>
    </source>
</evidence>